<name>A0A5C4VSD1_9ACTN</name>
<sequence length="260" mass="28716">MTGTFNIRQSLLGHQARILGNHEAIRAMTSHGTTVGDQSEQDWVAILRNFLPERYEVGPIIAVDSNGAQSEQIDVALFDRQYSPLWFGQQAATRFVPVESVYGVFEVKPHMDKEYIEYAAKKVASVRGLYRTSAPIIHAGGKFRALNPEDRPIVGGLLATSTGWSTVEGAIKGLDAYLPAYGDLGFLDLGIALDTISFDHTPNPVEGEETSTADNPPREYRHDGNQLIHFAARLFRMLQLTGTVLAVDMTAYERHISPED</sequence>
<accession>A0A5C4VSD1</accession>
<organism evidence="2 3">
    <name type="scientific">Nocardioides albidus</name>
    <dbReference type="NCBI Taxonomy" id="1517589"/>
    <lineage>
        <taxon>Bacteria</taxon>
        <taxon>Bacillati</taxon>
        <taxon>Actinomycetota</taxon>
        <taxon>Actinomycetes</taxon>
        <taxon>Propionibacteriales</taxon>
        <taxon>Nocardioidaceae</taxon>
        <taxon>Nocardioides</taxon>
    </lineage>
</organism>
<dbReference type="AlphaFoldDB" id="A0A5C4VSD1"/>
<dbReference type="OrthoDB" id="3765434at2"/>
<dbReference type="EMBL" id="VDMP01000025">
    <property type="protein sequence ID" value="TNM38445.1"/>
    <property type="molecule type" value="Genomic_DNA"/>
</dbReference>
<dbReference type="CDD" id="cd21411">
    <property type="entry name" value="NucC"/>
    <property type="match status" value="1"/>
</dbReference>
<dbReference type="RefSeq" id="WP_139623557.1">
    <property type="nucleotide sequence ID" value="NZ_VDMP01000025.1"/>
</dbReference>
<dbReference type="InterPro" id="IPR046537">
    <property type="entry name" value="DUF6602"/>
</dbReference>
<feature type="domain" description="DUF6602" evidence="1">
    <location>
        <begin position="25"/>
        <end position="129"/>
    </location>
</feature>
<gene>
    <name evidence="2" type="ORF">FHP29_14435</name>
</gene>
<evidence type="ECO:0000313" key="2">
    <source>
        <dbReference type="EMBL" id="TNM38445.1"/>
    </source>
</evidence>
<proteinExistence type="predicted"/>
<dbReference type="Pfam" id="PF20247">
    <property type="entry name" value="DUF6602"/>
    <property type="match status" value="1"/>
</dbReference>
<evidence type="ECO:0000259" key="1">
    <source>
        <dbReference type="Pfam" id="PF20247"/>
    </source>
</evidence>
<protein>
    <recommendedName>
        <fullName evidence="1">DUF6602 domain-containing protein</fullName>
    </recommendedName>
</protein>
<comment type="caution">
    <text evidence="2">The sequence shown here is derived from an EMBL/GenBank/DDBJ whole genome shotgun (WGS) entry which is preliminary data.</text>
</comment>
<evidence type="ECO:0000313" key="3">
    <source>
        <dbReference type="Proteomes" id="UP000313231"/>
    </source>
</evidence>
<dbReference type="Proteomes" id="UP000313231">
    <property type="component" value="Unassembled WGS sequence"/>
</dbReference>
<keyword evidence="3" id="KW-1185">Reference proteome</keyword>
<reference evidence="2 3" key="1">
    <citation type="journal article" date="2016" name="Int. J. Syst. Evol. Microbiol.">
        <title>Nocardioides albidus sp. nov., an actinobacterium isolated from garden soil.</title>
        <authorList>
            <person name="Singh H."/>
            <person name="Du J."/>
            <person name="Trinh H."/>
            <person name="Won K."/>
            <person name="Yang J.E."/>
            <person name="Yin C."/>
            <person name="Kook M."/>
            <person name="Yi T.H."/>
        </authorList>
    </citation>
    <scope>NUCLEOTIDE SEQUENCE [LARGE SCALE GENOMIC DNA]</scope>
    <source>
        <strain evidence="2 3">CCTCC AB 2015297</strain>
    </source>
</reference>